<comment type="caution">
    <text evidence="2">The sequence shown here is derived from an EMBL/GenBank/DDBJ whole genome shotgun (WGS) entry which is preliminary data.</text>
</comment>
<evidence type="ECO:0000313" key="2">
    <source>
        <dbReference type="EMBL" id="GGX60484.1"/>
    </source>
</evidence>
<feature type="transmembrane region" description="Helical" evidence="1">
    <location>
        <begin position="91"/>
        <end position="109"/>
    </location>
</feature>
<evidence type="ECO:0000313" key="3">
    <source>
        <dbReference type="Proteomes" id="UP000626148"/>
    </source>
</evidence>
<keyword evidence="1" id="KW-0812">Transmembrane</keyword>
<reference evidence="2" key="2">
    <citation type="submission" date="2020-09" db="EMBL/GenBank/DDBJ databases">
        <authorList>
            <person name="Sun Q."/>
            <person name="Kim S."/>
        </authorList>
    </citation>
    <scope>NUCLEOTIDE SEQUENCE</scope>
    <source>
        <strain evidence="2">KCTC 22169</strain>
    </source>
</reference>
<sequence length="202" mass="22477">MQTINGFTLYLWTGQFLVWLALLSALLRPLPVSRTARLIAATVILATPVWFGHNAIFYFAAWLGMASIPTLAVALYALAQDGKHPLSTRTWASLALVNAIILVPFLAWPVNGYEWGYHSTAGLLLLLGAGLTIKLKHSRWFWLTIATLLAWLAWPGISRNAFNYIADGMMLLAAPTVLLTRLLRTSARRARQLLNRQQPTPK</sequence>
<protein>
    <submittedName>
        <fullName evidence="2">Uncharacterized protein</fullName>
    </submittedName>
</protein>
<evidence type="ECO:0000256" key="1">
    <source>
        <dbReference type="SAM" id="Phobius"/>
    </source>
</evidence>
<feature type="transmembrane region" description="Helical" evidence="1">
    <location>
        <begin position="6"/>
        <end position="27"/>
    </location>
</feature>
<feature type="transmembrane region" description="Helical" evidence="1">
    <location>
        <begin position="57"/>
        <end position="79"/>
    </location>
</feature>
<feature type="transmembrane region" description="Helical" evidence="1">
    <location>
        <begin position="115"/>
        <end position="133"/>
    </location>
</feature>
<dbReference type="EMBL" id="BMXR01000007">
    <property type="protein sequence ID" value="GGX60484.1"/>
    <property type="molecule type" value="Genomic_DNA"/>
</dbReference>
<dbReference type="Proteomes" id="UP000626148">
    <property type="component" value="Unassembled WGS sequence"/>
</dbReference>
<reference evidence="2" key="1">
    <citation type="journal article" date="2014" name="Int. J. Syst. Evol. Microbiol.">
        <title>Complete genome sequence of Corynebacterium casei LMG S-19264T (=DSM 44701T), isolated from a smear-ripened cheese.</title>
        <authorList>
            <consortium name="US DOE Joint Genome Institute (JGI-PGF)"/>
            <person name="Walter F."/>
            <person name="Albersmeier A."/>
            <person name="Kalinowski J."/>
            <person name="Ruckert C."/>
        </authorList>
    </citation>
    <scope>NUCLEOTIDE SEQUENCE</scope>
    <source>
        <strain evidence="2">KCTC 22169</strain>
    </source>
</reference>
<dbReference type="AlphaFoldDB" id="A0A918KGY0"/>
<feature type="transmembrane region" description="Helical" evidence="1">
    <location>
        <begin position="140"/>
        <end position="157"/>
    </location>
</feature>
<organism evidence="2 3">
    <name type="scientific">Saccharospirillum salsuginis</name>
    <dbReference type="NCBI Taxonomy" id="418750"/>
    <lineage>
        <taxon>Bacteria</taxon>
        <taxon>Pseudomonadati</taxon>
        <taxon>Pseudomonadota</taxon>
        <taxon>Gammaproteobacteria</taxon>
        <taxon>Oceanospirillales</taxon>
        <taxon>Saccharospirillaceae</taxon>
        <taxon>Saccharospirillum</taxon>
    </lineage>
</organism>
<keyword evidence="3" id="KW-1185">Reference proteome</keyword>
<keyword evidence="1" id="KW-1133">Transmembrane helix</keyword>
<gene>
    <name evidence="2" type="ORF">GCM10007392_30630</name>
</gene>
<keyword evidence="1" id="KW-0472">Membrane</keyword>
<feature type="transmembrane region" description="Helical" evidence="1">
    <location>
        <begin position="163"/>
        <end position="183"/>
    </location>
</feature>
<name>A0A918KGY0_9GAMM</name>
<proteinExistence type="predicted"/>
<accession>A0A918KGY0</accession>